<proteinExistence type="predicted"/>
<keyword evidence="1" id="KW-1133">Transmembrane helix</keyword>
<reference evidence="2" key="1">
    <citation type="submission" date="2020-10" db="EMBL/GenBank/DDBJ databases">
        <authorList>
            <person name="Han B."/>
            <person name="Lu T."/>
            <person name="Zhao Q."/>
            <person name="Huang X."/>
            <person name="Zhao Y."/>
        </authorList>
    </citation>
    <scope>NUCLEOTIDE SEQUENCE</scope>
</reference>
<feature type="transmembrane region" description="Helical" evidence="1">
    <location>
        <begin position="145"/>
        <end position="166"/>
    </location>
</feature>
<organism evidence="2 3">
    <name type="scientific">Miscanthus lutarioriparius</name>
    <dbReference type="NCBI Taxonomy" id="422564"/>
    <lineage>
        <taxon>Eukaryota</taxon>
        <taxon>Viridiplantae</taxon>
        <taxon>Streptophyta</taxon>
        <taxon>Embryophyta</taxon>
        <taxon>Tracheophyta</taxon>
        <taxon>Spermatophyta</taxon>
        <taxon>Magnoliopsida</taxon>
        <taxon>Liliopsida</taxon>
        <taxon>Poales</taxon>
        <taxon>Poaceae</taxon>
        <taxon>PACMAD clade</taxon>
        <taxon>Panicoideae</taxon>
        <taxon>Andropogonodae</taxon>
        <taxon>Andropogoneae</taxon>
        <taxon>Saccharinae</taxon>
        <taxon>Miscanthus</taxon>
    </lineage>
</organism>
<feature type="transmembrane region" description="Helical" evidence="1">
    <location>
        <begin position="178"/>
        <end position="196"/>
    </location>
</feature>
<evidence type="ECO:0000256" key="1">
    <source>
        <dbReference type="SAM" id="Phobius"/>
    </source>
</evidence>
<protein>
    <submittedName>
        <fullName evidence="2">Uncharacterized protein</fullName>
    </submittedName>
</protein>
<dbReference type="AlphaFoldDB" id="A0A811PQ33"/>
<keyword evidence="1" id="KW-0812">Transmembrane</keyword>
<keyword evidence="3" id="KW-1185">Reference proteome</keyword>
<dbReference type="OrthoDB" id="10607648at2759"/>
<name>A0A811PQ33_9POAL</name>
<comment type="caution">
    <text evidence="2">The sequence shown here is derived from an EMBL/GenBank/DDBJ whole genome shotgun (WGS) entry which is preliminary data.</text>
</comment>
<accession>A0A811PQ33</accession>
<sequence>MDKNKKQQAGNNNAQARTTIIPASTCLLRRLAFKIRKRGFVVHNDTSLLISNCFGVWSLRRRRYVRKTRFLRFILLKAKALPVERRYAALRKVGMHSWPEYDEQVAFWRSRLVDIYWDAAPAWYKEKVVDYFRAARRWRLRREWWEARFVIAPVSALMLAVASFRLVKAVFSGERVNLLLFTVFYILGAILWRIMLFKPNASALKMLEASMGSGARRSNMYPIGRSGAKRSSGAPGGGCTGGGRVGPDAQSCWPCPHASATSGASRRHRAASASSSSCCPLSPQARAAFCVLKLVLPLHNKIQPQFSHLMMCDQVTKDG</sequence>
<evidence type="ECO:0000313" key="2">
    <source>
        <dbReference type="EMBL" id="CAD6244124.1"/>
    </source>
</evidence>
<keyword evidence="1" id="KW-0472">Membrane</keyword>
<dbReference type="Proteomes" id="UP000604825">
    <property type="component" value="Unassembled WGS sequence"/>
</dbReference>
<gene>
    <name evidence="2" type="ORF">NCGR_LOCUS28945</name>
</gene>
<dbReference type="EMBL" id="CAJGYO010000007">
    <property type="protein sequence ID" value="CAD6244124.1"/>
    <property type="molecule type" value="Genomic_DNA"/>
</dbReference>
<evidence type="ECO:0000313" key="3">
    <source>
        <dbReference type="Proteomes" id="UP000604825"/>
    </source>
</evidence>